<dbReference type="GO" id="GO:0015423">
    <property type="term" value="F:ABC-type maltose transporter activity"/>
    <property type="evidence" value="ECO:0007669"/>
    <property type="project" value="TreeGrafter"/>
</dbReference>
<dbReference type="Gene3D" id="3.10.650.10">
    <property type="entry name" value="MalF N-terminal region-like"/>
    <property type="match status" value="1"/>
</dbReference>
<evidence type="ECO:0000259" key="12">
    <source>
        <dbReference type="PROSITE" id="PS50928"/>
    </source>
</evidence>
<proteinExistence type="inferred from homology"/>
<dbReference type="Gene3D" id="1.20.58.370">
    <property type="entry name" value="MalF N-terminal region-like"/>
    <property type="match status" value="1"/>
</dbReference>
<comment type="caution">
    <text evidence="13">The sequence shown here is derived from an EMBL/GenBank/DDBJ whole genome shotgun (WGS) entry which is preliminary data.</text>
</comment>
<dbReference type="PANTHER" id="PTHR47314">
    <property type="entry name" value="MALTOSE/MALTODEXTRIN TRANSPORT SYSTEM PERMEASE PROTEIN MALF"/>
    <property type="match status" value="1"/>
</dbReference>
<keyword evidence="8 9" id="KW-0472">Membrane</keyword>
<dbReference type="GO" id="GO:0042956">
    <property type="term" value="P:maltodextrin transmembrane transport"/>
    <property type="evidence" value="ECO:0007669"/>
    <property type="project" value="TreeGrafter"/>
</dbReference>
<feature type="transmembrane region" description="Helical" evidence="9">
    <location>
        <begin position="56"/>
        <end position="77"/>
    </location>
</feature>
<name>A0A5M3WH85_9ACTN</name>
<keyword evidence="7 9" id="KW-1133">Transmembrane helix</keyword>
<dbReference type="Proteomes" id="UP000331127">
    <property type="component" value="Unassembled WGS sequence"/>
</dbReference>
<evidence type="ECO:0000256" key="10">
    <source>
        <dbReference type="RuleBase" id="RU367050"/>
    </source>
</evidence>
<dbReference type="CDD" id="cd06261">
    <property type="entry name" value="TM_PBP2"/>
    <property type="match status" value="1"/>
</dbReference>
<comment type="function">
    <text evidence="10">Part of the ABC transporter complex MalEFGK involved in maltose/maltodextrin import. Probably responsible for the translocation of the substrate across the membrane.</text>
</comment>
<keyword evidence="4 10" id="KW-1003">Cell membrane</keyword>
<reference evidence="13 14" key="1">
    <citation type="submission" date="2019-10" db="EMBL/GenBank/DDBJ databases">
        <title>Whole genome shotgun sequence of Acrocarpospora macrocephala NBRC 16266.</title>
        <authorList>
            <person name="Ichikawa N."/>
            <person name="Kimura A."/>
            <person name="Kitahashi Y."/>
            <person name="Komaki H."/>
            <person name="Oguchi A."/>
        </authorList>
    </citation>
    <scope>NUCLEOTIDE SEQUENCE [LARGE SCALE GENOMIC DNA]</scope>
    <source>
        <strain evidence="13 14">NBRC 16266</strain>
    </source>
</reference>
<feature type="region of interest" description="Disordered" evidence="11">
    <location>
        <begin position="1"/>
        <end position="21"/>
    </location>
</feature>
<accession>A0A5M3WH85</accession>
<protein>
    <recommendedName>
        <fullName evidence="10">Maltose/maltodextrin transport system permease protein</fullName>
    </recommendedName>
</protein>
<organism evidence="13 14">
    <name type="scientific">Acrocarpospora macrocephala</name>
    <dbReference type="NCBI Taxonomy" id="150177"/>
    <lineage>
        <taxon>Bacteria</taxon>
        <taxon>Bacillati</taxon>
        <taxon>Actinomycetota</taxon>
        <taxon>Actinomycetes</taxon>
        <taxon>Streptosporangiales</taxon>
        <taxon>Streptosporangiaceae</taxon>
        <taxon>Acrocarpospora</taxon>
    </lineage>
</organism>
<dbReference type="InterPro" id="IPR000515">
    <property type="entry name" value="MetI-like"/>
</dbReference>
<feature type="transmembrane region" description="Helical" evidence="9">
    <location>
        <begin position="27"/>
        <end position="50"/>
    </location>
</feature>
<dbReference type="InterPro" id="IPR035277">
    <property type="entry name" value="MalF_N"/>
</dbReference>
<evidence type="ECO:0000256" key="9">
    <source>
        <dbReference type="RuleBase" id="RU363032"/>
    </source>
</evidence>
<evidence type="ECO:0000256" key="5">
    <source>
        <dbReference type="ARBA" id="ARBA00022597"/>
    </source>
</evidence>
<evidence type="ECO:0000256" key="7">
    <source>
        <dbReference type="ARBA" id="ARBA00022989"/>
    </source>
</evidence>
<feature type="transmembrane region" description="Helical" evidence="9">
    <location>
        <begin position="335"/>
        <end position="355"/>
    </location>
</feature>
<dbReference type="SUPFAM" id="SSF161098">
    <property type="entry name" value="MetI-like"/>
    <property type="match status" value="1"/>
</dbReference>
<evidence type="ECO:0000256" key="2">
    <source>
        <dbReference type="ARBA" id="ARBA00009047"/>
    </source>
</evidence>
<dbReference type="Pfam" id="PF00528">
    <property type="entry name" value="BPD_transp_1"/>
    <property type="match status" value="1"/>
</dbReference>
<dbReference type="RefSeq" id="WP_218040802.1">
    <property type="nucleotide sequence ID" value="NZ_BAAAHL010000022.1"/>
</dbReference>
<evidence type="ECO:0000256" key="4">
    <source>
        <dbReference type="ARBA" id="ARBA00022475"/>
    </source>
</evidence>
<gene>
    <name evidence="13" type="ORF">Amac_000760</name>
</gene>
<feature type="domain" description="ABC transmembrane type-1" evidence="12">
    <location>
        <begin position="300"/>
        <end position="518"/>
    </location>
</feature>
<evidence type="ECO:0000256" key="1">
    <source>
        <dbReference type="ARBA" id="ARBA00004651"/>
    </source>
</evidence>
<evidence type="ECO:0000256" key="8">
    <source>
        <dbReference type="ARBA" id="ARBA00023136"/>
    </source>
</evidence>
<comment type="subcellular location">
    <subcellularLocation>
        <location evidence="1 9">Cell membrane</location>
        <topology evidence="1 9">Multi-pass membrane protein</topology>
    </subcellularLocation>
</comment>
<dbReference type="PROSITE" id="PS50928">
    <property type="entry name" value="ABC_TM1"/>
    <property type="match status" value="1"/>
</dbReference>
<dbReference type="SUPFAM" id="SSF160964">
    <property type="entry name" value="MalF N-terminal region-like"/>
    <property type="match status" value="1"/>
</dbReference>
<dbReference type="EMBL" id="BLAE01000003">
    <property type="protein sequence ID" value="GES06481.1"/>
    <property type="molecule type" value="Genomic_DNA"/>
</dbReference>
<feature type="transmembrane region" description="Helical" evidence="9">
    <location>
        <begin position="299"/>
        <end position="323"/>
    </location>
</feature>
<evidence type="ECO:0000313" key="14">
    <source>
        <dbReference type="Proteomes" id="UP000331127"/>
    </source>
</evidence>
<dbReference type="GO" id="GO:1990060">
    <property type="term" value="C:maltose transport complex"/>
    <property type="evidence" value="ECO:0007669"/>
    <property type="project" value="TreeGrafter"/>
</dbReference>
<keyword evidence="5 10" id="KW-0762">Sugar transport</keyword>
<dbReference type="Gene3D" id="1.10.3720.10">
    <property type="entry name" value="MetI-like"/>
    <property type="match status" value="1"/>
</dbReference>
<feature type="transmembrane region" description="Helical" evidence="9">
    <location>
        <begin position="385"/>
        <end position="411"/>
    </location>
</feature>
<evidence type="ECO:0000256" key="6">
    <source>
        <dbReference type="ARBA" id="ARBA00022692"/>
    </source>
</evidence>
<feature type="transmembrane region" description="Helical" evidence="9">
    <location>
        <begin position="497"/>
        <end position="519"/>
    </location>
</feature>
<keyword evidence="14" id="KW-1185">Reference proteome</keyword>
<dbReference type="InterPro" id="IPR032550">
    <property type="entry name" value="TM_PBP2_N"/>
</dbReference>
<dbReference type="PANTHER" id="PTHR47314:SF1">
    <property type="entry name" value="MALTOSE_MALTODEXTRIN TRANSPORT SYSTEM PERMEASE PROTEIN MALF"/>
    <property type="match status" value="1"/>
</dbReference>
<evidence type="ECO:0000256" key="11">
    <source>
        <dbReference type="SAM" id="MobiDB-lite"/>
    </source>
</evidence>
<keyword evidence="3 9" id="KW-0813">Transport</keyword>
<dbReference type="AlphaFoldDB" id="A0A5M3WH85"/>
<keyword evidence="6 9" id="KW-0812">Transmembrane</keyword>
<sequence length="530" mass="56771">MKTKPRAGNDSPPSGHRRALPRPRRELSTGFVVSRILVLAVGSAVAFYAAPPLIAAESWTGLTVLAAATALIAYVYLSRRHLPLKYLVPGTVFLIAFQIFPVLFTLSTAFTNFGEGHRGTKEEAITSIQTSSVAQVPGSPEYNLSVAVRDGELVFLLVDTATKQVQAGTATGLEPVSGAELGLTGKVLSAPGFQVLTIPQAAARGAEISALTVPTAAGAIKANGLSRAFEGRAAKAYAPDCDCVTDSATGQKWTADPDEGAFVAADGSRLAQGWQVNVGFSNFTRVFTDPRISAHFLSLFAWDLLFAAASVLGTFGIGLIAALALHGVKVRGTRLYRVLLVLPYAMPAFAMFLVWRDMFNTDFGLINRVLGLHTDWFGEPVSARFAVILVNLWLGFPYMFLVTTGALQAIPSELGEAARIDGATPWHNFRRVTLPLLLIAVTPLLISSFAFNFNNFNAIRLTTNGAPFSVDNTTVGGTDLLITYTFRLAFEGGSAEFGFAAAISVFIFILVGIISALAFRRTRYQEEVYA</sequence>
<feature type="transmembrane region" description="Helical" evidence="9">
    <location>
        <begin position="432"/>
        <end position="451"/>
    </location>
</feature>
<feature type="transmembrane region" description="Helical" evidence="9">
    <location>
        <begin position="84"/>
        <end position="104"/>
    </location>
</feature>
<dbReference type="Pfam" id="PF16296">
    <property type="entry name" value="TM_PBP2_N"/>
    <property type="match status" value="1"/>
</dbReference>
<evidence type="ECO:0000256" key="3">
    <source>
        <dbReference type="ARBA" id="ARBA00022448"/>
    </source>
</evidence>
<dbReference type="InterPro" id="IPR035906">
    <property type="entry name" value="MetI-like_sf"/>
</dbReference>
<evidence type="ECO:0000313" key="13">
    <source>
        <dbReference type="EMBL" id="GES06481.1"/>
    </source>
</evidence>
<comment type="similarity">
    <text evidence="2 10">Belongs to the binding-protein-dependent transport system permease family. MalFG subfamily.</text>
</comment>